<organism evidence="1 2">
    <name type="scientific">Romanomermis culicivorax</name>
    <name type="common">Nematode worm</name>
    <dbReference type="NCBI Taxonomy" id="13658"/>
    <lineage>
        <taxon>Eukaryota</taxon>
        <taxon>Metazoa</taxon>
        <taxon>Ecdysozoa</taxon>
        <taxon>Nematoda</taxon>
        <taxon>Enoplea</taxon>
        <taxon>Dorylaimia</taxon>
        <taxon>Mermithida</taxon>
        <taxon>Mermithoidea</taxon>
        <taxon>Mermithidae</taxon>
        <taxon>Romanomermis</taxon>
    </lineage>
</organism>
<keyword evidence="1" id="KW-1185">Reference proteome</keyword>
<evidence type="ECO:0000313" key="2">
    <source>
        <dbReference type="WBParaSite" id="nRc.2.0.1.t27237-RA"/>
    </source>
</evidence>
<sequence length="306" mass="35623">MNRDPPRLAVQSPYILLRRSSKPNSIYLHEKWCLSPFKIITTFLEALGMSSENLINRLDRQIYEDDAVKNIIKFIDPRPEFQLVYERMPINLVKALLEPKHKKVPSEKDIVEWGKVDLIVNAPPFHQKALKNRGSVLIGYKNLYLNFQKHILKFKMVHKTLLFALLEEIKIEETVSELIAYCYLAMKTDIDDLRSTGLTFRTLKMLNNMYCITTELCGDNKRKVAPAPEGIHISLHIYSSPPFYYNCSRDFVCRDYLEVRTASDLSLDGFRIDNFKPSIESPQSISQDWLLNSNCYDNPLLKEQLE</sequence>
<dbReference type="AlphaFoldDB" id="A0A915JMB9"/>
<dbReference type="Proteomes" id="UP000887565">
    <property type="component" value="Unplaced"/>
</dbReference>
<protein>
    <submittedName>
        <fullName evidence="2">Uncharacterized protein</fullName>
    </submittedName>
</protein>
<name>A0A915JMB9_ROMCU</name>
<accession>A0A915JMB9</accession>
<proteinExistence type="predicted"/>
<dbReference type="WBParaSite" id="nRc.2.0.1.t27237-RA">
    <property type="protein sequence ID" value="nRc.2.0.1.t27237-RA"/>
    <property type="gene ID" value="nRc.2.0.1.g27237"/>
</dbReference>
<reference evidence="2" key="1">
    <citation type="submission" date="2022-11" db="UniProtKB">
        <authorList>
            <consortium name="WormBaseParasite"/>
        </authorList>
    </citation>
    <scope>IDENTIFICATION</scope>
</reference>
<evidence type="ECO:0000313" key="1">
    <source>
        <dbReference type="Proteomes" id="UP000887565"/>
    </source>
</evidence>